<protein>
    <submittedName>
        <fullName evidence="3">Tetratricopeptide repeat protein</fullName>
    </submittedName>
</protein>
<evidence type="ECO:0000256" key="1">
    <source>
        <dbReference type="PROSITE-ProRule" id="PRU00339"/>
    </source>
</evidence>
<evidence type="ECO:0000313" key="4">
    <source>
        <dbReference type="Proteomes" id="UP001595803"/>
    </source>
</evidence>
<dbReference type="Gene3D" id="1.25.40.10">
    <property type="entry name" value="Tetratricopeptide repeat domain"/>
    <property type="match status" value="2"/>
</dbReference>
<dbReference type="PANTHER" id="PTHR44809">
    <property type="match status" value="1"/>
</dbReference>
<feature type="repeat" description="TPR" evidence="1">
    <location>
        <begin position="133"/>
        <end position="166"/>
    </location>
</feature>
<comment type="caution">
    <text evidence="3">The sequence shown here is derived from an EMBL/GenBank/DDBJ whole genome shotgun (WGS) entry which is preliminary data.</text>
</comment>
<dbReference type="RefSeq" id="WP_322472484.1">
    <property type="nucleotide sequence ID" value="NZ_JBHRZG010000024.1"/>
</dbReference>
<proteinExistence type="predicted"/>
<dbReference type="PROSITE" id="PS50005">
    <property type="entry name" value="TPR"/>
    <property type="match status" value="1"/>
</dbReference>
<keyword evidence="2" id="KW-1133">Transmembrane helix</keyword>
<keyword evidence="4" id="KW-1185">Reference proteome</keyword>
<reference evidence="4" key="1">
    <citation type="journal article" date="2019" name="Int. J. Syst. Evol. Microbiol.">
        <title>The Global Catalogue of Microorganisms (GCM) 10K type strain sequencing project: providing services to taxonomists for standard genome sequencing and annotation.</title>
        <authorList>
            <consortium name="The Broad Institute Genomics Platform"/>
            <consortium name="The Broad Institute Genome Sequencing Center for Infectious Disease"/>
            <person name="Wu L."/>
            <person name="Ma J."/>
        </authorList>
    </citation>
    <scope>NUCLEOTIDE SEQUENCE [LARGE SCALE GENOMIC DNA]</scope>
    <source>
        <strain evidence="4">CCTCC AB 2017081</strain>
    </source>
</reference>
<dbReference type="Pfam" id="PF13432">
    <property type="entry name" value="TPR_16"/>
    <property type="match status" value="1"/>
</dbReference>
<dbReference type="EMBL" id="JBHRZG010000024">
    <property type="protein sequence ID" value="MFC3834471.1"/>
    <property type="molecule type" value="Genomic_DNA"/>
</dbReference>
<dbReference type="InterPro" id="IPR019734">
    <property type="entry name" value="TPR_rpt"/>
</dbReference>
<dbReference type="InterPro" id="IPR011990">
    <property type="entry name" value="TPR-like_helical_dom_sf"/>
</dbReference>
<organism evidence="3 4">
    <name type="scientific">Deinococcus rufus</name>
    <dbReference type="NCBI Taxonomy" id="2136097"/>
    <lineage>
        <taxon>Bacteria</taxon>
        <taxon>Thermotogati</taxon>
        <taxon>Deinococcota</taxon>
        <taxon>Deinococci</taxon>
        <taxon>Deinococcales</taxon>
        <taxon>Deinococcaceae</taxon>
        <taxon>Deinococcus</taxon>
    </lineage>
</organism>
<keyword evidence="2" id="KW-0812">Transmembrane</keyword>
<keyword evidence="2" id="KW-0472">Membrane</keyword>
<evidence type="ECO:0000313" key="3">
    <source>
        <dbReference type="EMBL" id="MFC3834471.1"/>
    </source>
</evidence>
<evidence type="ECO:0000256" key="2">
    <source>
        <dbReference type="SAM" id="Phobius"/>
    </source>
</evidence>
<keyword evidence="1" id="KW-0802">TPR repeat</keyword>
<dbReference type="SUPFAM" id="SSF48452">
    <property type="entry name" value="TPR-like"/>
    <property type="match status" value="1"/>
</dbReference>
<dbReference type="SMART" id="SM00028">
    <property type="entry name" value="TPR"/>
    <property type="match status" value="2"/>
</dbReference>
<accession>A0ABV7ZAQ3</accession>
<dbReference type="Proteomes" id="UP001595803">
    <property type="component" value="Unassembled WGS sequence"/>
</dbReference>
<sequence>MTDPAGVTRQDAPDLALPDLGDLIRAGEWRRALATARVGRADAELEDALSAVVGILEAVRARRAPAARRALRDLREALAGGTAPEFTVLRRHLDLDAIEAALTAVSTRAADLPEQADLEASLAPALTVALTRAEALNTLGVRAAALGDTDRARDLFEEALASDPGHYRAMTNLGNLSLEAGDAGAAEARYREAIRLNAEFDGAHHNLGVALRRQGRVGEAVGAIRRGQRLGMRRSKDDTEAEMKEQFAATPVLRWGRMALLVVIVVLVALALRSAVG</sequence>
<dbReference type="InterPro" id="IPR052943">
    <property type="entry name" value="TMTC_O-mannosyl-trnsfr"/>
</dbReference>
<feature type="transmembrane region" description="Helical" evidence="2">
    <location>
        <begin position="255"/>
        <end position="276"/>
    </location>
</feature>
<gene>
    <name evidence="3" type="ORF">ACFOSB_16575</name>
</gene>
<dbReference type="PANTHER" id="PTHR44809:SF1">
    <property type="entry name" value="PROTEIN O-MANNOSYL-TRANSFERASE TMTC1"/>
    <property type="match status" value="1"/>
</dbReference>
<name>A0ABV7ZAQ3_9DEIO</name>